<dbReference type="Proteomes" id="UP001054945">
    <property type="component" value="Unassembled WGS sequence"/>
</dbReference>
<accession>A0AAV4W9V4</accession>
<evidence type="ECO:0000313" key="2">
    <source>
        <dbReference type="Proteomes" id="UP001054945"/>
    </source>
</evidence>
<dbReference type="EMBL" id="BPLR01015790">
    <property type="protein sequence ID" value="GIY78751.1"/>
    <property type="molecule type" value="Genomic_DNA"/>
</dbReference>
<organism evidence="1 2">
    <name type="scientific">Caerostris extrusa</name>
    <name type="common">Bark spider</name>
    <name type="synonym">Caerostris bankana</name>
    <dbReference type="NCBI Taxonomy" id="172846"/>
    <lineage>
        <taxon>Eukaryota</taxon>
        <taxon>Metazoa</taxon>
        <taxon>Ecdysozoa</taxon>
        <taxon>Arthropoda</taxon>
        <taxon>Chelicerata</taxon>
        <taxon>Arachnida</taxon>
        <taxon>Araneae</taxon>
        <taxon>Araneomorphae</taxon>
        <taxon>Entelegynae</taxon>
        <taxon>Araneoidea</taxon>
        <taxon>Araneidae</taxon>
        <taxon>Caerostris</taxon>
    </lineage>
</organism>
<reference evidence="1 2" key="1">
    <citation type="submission" date="2021-06" db="EMBL/GenBank/DDBJ databases">
        <title>Caerostris extrusa draft genome.</title>
        <authorList>
            <person name="Kono N."/>
            <person name="Arakawa K."/>
        </authorList>
    </citation>
    <scope>NUCLEOTIDE SEQUENCE [LARGE SCALE GENOMIC DNA]</scope>
</reference>
<protein>
    <submittedName>
        <fullName evidence="1">Uncharacterized protein</fullName>
    </submittedName>
</protein>
<sequence length="107" mass="12524">MSDEFRISIKTSTKKKKKNGTLTMKALPFARIQDKGSFLGCPDTKRSQLVEKSRTRKRLKKQEANLSARLPATYILWRHRLLFLSGSQCILQRISLFFKKKVKYFRG</sequence>
<proteinExistence type="predicted"/>
<gene>
    <name evidence="1" type="ORF">CEXT_153901</name>
</gene>
<comment type="caution">
    <text evidence="1">The sequence shown here is derived from an EMBL/GenBank/DDBJ whole genome shotgun (WGS) entry which is preliminary data.</text>
</comment>
<dbReference type="AlphaFoldDB" id="A0AAV4W9V4"/>
<evidence type="ECO:0000313" key="1">
    <source>
        <dbReference type="EMBL" id="GIY78751.1"/>
    </source>
</evidence>
<keyword evidence="2" id="KW-1185">Reference proteome</keyword>
<name>A0AAV4W9V4_CAEEX</name>